<keyword evidence="2" id="KW-1185">Reference proteome</keyword>
<protein>
    <submittedName>
        <fullName evidence="1">Uncharacterized protein</fullName>
    </submittedName>
</protein>
<sequence>MRTVRCEQYVPLLSHKLMICHPSSSLPWPFSRIDWCPVYGNHIPLFPFPLSYSSPLALALLMVPNDTGTGIRA</sequence>
<name>A0A0C3FXY3_PILCF</name>
<evidence type="ECO:0000313" key="2">
    <source>
        <dbReference type="Proteomes" id="UP000054166"/>
    </source>
</evidence>
<dbReference type="Proteomes" id="UP000054166">
    <property type="component" value="Unassembled WGS sequence"/>
</dbReference>
<dbReference type="AlphaFoldDB" id="A0A0C3FXY3"/>
<accession>A0A0C3FXY3</accession>
<reference evidence="1 2" key="1">
    <citation type="submission" date="2014-04" db="EMBL/GenBank/DDBJ databases">
        <authorList>
            <consortium name="DOE Joint Genome Institute"/>
            <person name="Kuo A."/>
            <person name="Tarkka M."/>
            <person name="Buscot F."/>
            <person name="Kohler A."/>
            <person name="Nagy L.G."/>
            <person name="Floudas D."/>
            <person name="Copeland A."/>
            <person name="Barry K.W."/>
            <person name="Cichocki N."/>
            <person name="Veneault-Fourrey C."/>
            <person name="LaButti K."/>
            <person name="Lindquist E.A."/>
            <person name="Lipzen A."/>
            <person name="Lundell T."/>
            <person name="Morin E."/>
            <person name="Murat C."/>
            <person name="Sun H."/>
            <person name="Tunlid A."/>
            <person name="Henrissat B."/>
            <person name="Grigoriev I.V."/>
            <person name="Hibbett D.S."/>
            <person name="Martin F."/>
            <person name="Nordberg H.P."/>
            <person name="Cantor M.N."/>
            <person name="Hua S.X."/>
        </authorList>
    </citation>
    <scope>NUCLEOTIDE SEQUENCE [LARGE SCALE GENOMIC DNA]</scope>
    <source>
        <strain evidence="1 2">F 1598</strain>
    </source>
</reference>
<dbReference type="HOGENOM" id="CLU_2705700_0_0_1"/>
<organism evidence="1 2">
    <name type="scientific">Piloderma croceum (strain F 1598)</name>
    <dbReference type="NCBI Taxonomy" id="765440"/>
    <lineage>
        <taxon>Eukaryota</taxon>
        <taxon>Fungi</taxon>
        <taxon>Dikarya</taxon>
        <taxon>Basidiomycota</taxon>
        <taxon>Agaricomycotina</taxon>
        <taxon>Agaricomycetes</taxon>
        <taxon>Agaricomycetidae</taxon>
        <taxon>Atheliales</taxon>
        <taxon>Atheliaceae</taxon>
        <taxon>Piloderma</taxon>
    </lineage>
</organism>
<evidence type="ECO:0000313" key="1">
    <source>
        <dbReference type="EMBL" id="KIM84474.1"/>
    </source>
</evidence>
<dbReference type="InParanoid" id="A0A0C3FXY3"/>
<proteinExistence type="predicted"/>
<dbReference type="EMBL" id="KN832987">
    <property type="protein sequence ID" value="KIM84474.1"/>
    <property type="molecule type" value="Genomic_DNA"/>
</dbReference>
<reference evidence="2" key="2">
    <citation type="submission" date="2015-01" db="EMBL/GenBank/DDBJ databases">
        <title>Evolutionary Origins and Diversification of the Mycorrhizal Mutualists.</title>
        <authorList>
            <consortium name="DOE Joint Genome Institute"/>
            <consortium name="Mycorrhizal Genomics Consortium"/>
            <person name="Kohler A."/>
            <person name="Kuo A."/>
            <person name="Nagy L.G."/>
            <person name="Floudas D."/>
            <person name="Copeland A."/>
            <person name="Barry K.W."/>
            <person name="Cichocki N."/>
            <person name="Veneault-Fourrey C."/>
            <person name="LaButti K."/>
            <person name="Lindquist E.A."/>
            <person name="Lipzen A."/>
            <person name="Lundell T."/>
            <person name="Morin E."/>
            <person name="Murat C."/>
            <person name="Riley R."/>
            <person name="Ohm R."/>
            <person name="Sun H."/>
            <person name="Tunlid A."/>
            <person name="Henrissat B."/>
            <person name="Grigoriev I.V."/>
            <person name="Hibbett D.S."/>
            <person name="Martin F."/>
        </authorList>
    </citation>
    <scope>NUCLEOTIDE SEQUENCE [LARGE SCALE GENOMIC DNA]</scope>
    <source>
        <strain evidence="2">F 1598</strain>
    </source>
</reference>
<gene>
    <name evidence="1" type="ORF">PILCRDRAFT_384584</name>
</gene>